<keyword evidence="5 9" id="KW-1133">Transmembrane helix</keyword>
<dbReference type="PANTHER" id="PTHR46187:SF3">
    <property type="entry name" value="ALKALINE CERAMIDASE 3"/>
    <property type="match status" value="1"/>
</dbReference>
<dbReference type="GO" id="GO:0046514">
    <property type="term" value="P:ceramide catabolic process"/>
    <property type="evidence" value="ECO:0007669"/>
    <property type="project" value="TreeGrafter"/>
</dbReference>
<proteinExistence type="inferred from homology"/>
<evidence type="ECO:0000313" key="10">
    <source>
        <dbReference type="EMBL" id="KAJ8599576.1"/>
    </source>
</evidence>
<evidence type="ECO:0000256" key="3">
    <source>
        <dbReference type="ARBA" id="ARBA00022692"/>
    </source>
</evidence>
<comment type="cofactor">
    <cofactor evidence="8">
        <name>Zn(2+)</name>
        <dbReference type="ChEBI" id="CHEBI:29105"/>
    </cofactor>
</comment>
<feature type="transmembrane region" description="Helical" evidence="9">
    <location>
        <begin position="120"/>
        <end position="137"/>
    </location>
</feature>
<dbReference type="Pfam" id="PF05875">
    <property type="entry name" value="Ceramidase"/>
    <property type="match status" value="1"/>
</dbReference>
<keyword evidence="11" id="KW-1185">Reference proteome</keyword>
<dbReference type="EMBL" id="JAQMWT010000552">
    <property type="protein sequence ID" value="KAJ8599576.1"/>
    <property type="molecule type" value="Genomic_DNA"/>
</dbReference>
<accession>A0AAD7U7C3</accession>
<reference evidence="10" key="1">
    <citation type="submission" date="2023-01" db="EMBL/GenBank/DDBJ databases">
        <title>Metagenome sequencing of chrysophaentin producing Chrysophaeum taylorii.</title>
        <authorList>
            <person name="Davison J."/>
            <person name="Bewley C."/>
        </authorList>
    </citation>
    <scope>NUCLEOTIDE SEQUENCE</scope>
    <source>
        <strain evidence="10">NIES-1699</strain>
    </source>
</reference>
<feature type="transmembrane region" description="Helical" evidence="9">
    <location>
        <begin position="185"/>
        <end position="207"/>
    </location>
</feature>
<keyword evidence="7" id="KW-0479">Metal-binding</keyword>
<feature type="transmembrane region" description="Helical" evidence="9">
    <location>
        <begin position="143"/>
        <end position="164"/>
    </location>
</feature>
<dbReference type="Proteomes" id="UP001230188">
    <property type="component" value="Unassembled WGS sequence"/>
</dbReference>
<organism evidence="10 11">
    <name type="scientific">Chrysophaeum taylorii</name>
    <dbReference type="NCBI Taxonomy" id="2483200"/>
    <lineage>
        <taxon>Eukaryota</taxon>
        <taxon>Sar</taxon>
        <taxon>Stramenopiles</taxon>
        <taxon>Ochrophyta</taxon>
        <taxon>Pelagophyceae</taxon>
        <taxon>Pelagomonadales</taxon>
        <taxon>Pelagomonadaceae</taxon>
        <taxon>Chrysophaeum</taxon>
    </lineage>
</organism>
<evidence type="ECO:0000256" key="2">
    <source>
        <dbReference type="ARBA" id="ARBA00009780"/>
    </source>
</evidence>
<feature type="binding site" evidence="7">
    <location>
        <position position="22"/>
    </location>
    <ligand>
        <name>Ca(2+)</name>
        <dbReference type="ChEBI" id="CHEBI:29108"/>
    </ligand>
</feature>
<feature type="binding site" evidence="7">
    <location>
        <position position="25"/>
    </location>
    <ligand>
        <name>Ca(2+)</name>
        <dbReference type="ChEBI" id="CHEBI:29108"/>
    </ligand>
</feature>
<keyword evidence="7" id="KW-0106">Calcium</keyword>
<dbReference type="GO" id="GO:0016811">
    <property type="term" value="F:hydrolase activity, acting on carbon-nitrogen (but not peptide) bonds, in linear amides"/>
    <property type="evidence" value="ECO:0007669"/>
    <property type="project" value="InterPro"/>
</dbReference>
<dbReference type="GO" id="GO:0046513">
    <property type="term" value="P:ceramide biosynthetic process"/>
    <property type="evidence" value="ECO:0007669"/>
    <property type="project" value="TreeGrafter"/>
</dbReference>
<feature type="transmembrane region" description="Helical" evidence="9">
    <location>
        <begin position="97"/>
        <end position="113"/>
    </location>
</feature>
<keyword evidence="4" id="KW-0378">Hydrolase</keyword>
<feature type="binding site" evidence="8">
    <location>
        <position position="226"/>
    </location>
    <ligand>
        <name>Zn(2+)</name>
        <dbReference type="ChEBI" id="CHEBI:29105"/>
        <note>catalytic</note>
    </ligand>
</feature>
<keyword evidence="3 9" id="KW-0812">Transmembrane</keyword>
<gene>
    <name evidence="10" type="ORF">CTAYLR_004670</name>
</gene>
<feature type="binding site" evidence="8">
    <location>
        <position position="222"/>
    </location>
    <ligand>
        <name>Zn(2+)</name>
        <dbReference type="ChEBI" id="CHEBI:29105"/>
        <note>catalytic</note>
    </ligand>
</feature>
<evidence type="ECO:0000256" key="8">
    <source>
        <dbReference type="PIRSR" id="PIRSR608901-2"/>
    </source>
</evidence>
<name>A0AAD7U7C3_9STRA</name>
<feature type="binding site" evidence="7">
    <location>
        <position position="27"/>
    </location>
    <ligand>
        <name>Ca(2+)</name>
        <dbReference type="ChEBI" id="CHEBI:29108"/>
    </ligand>
</feature>
<comment type="subcellular location">
    <subcellularLocation>
        <location evidence="1">Membrane</location>
        <topology evidence="1">Multi-pass membrane protein</topology>
    </subcellularLocation>
</comment>
<evidence type="ECO:0000256" key="1">
    <source>
        <dbReference type="ARBA" id="ARBA00004141"/>
    </source>
</evidence>
<evidence type="ECO:0000256" key="9">
    <source>
        <dbReference type="SAM" id="Phobius"/>
    </source>
</evidence>
<dbReference type="GO" id="GO:0005789">
    <property type="term" value="C:endoplasmic reticulum membrane"/>
    <property type="evidence" value="ECO:0007669"/>
    <property type="project" value="TreeGrafter"/>
</dbReference>
<evidence type="ECO:0000256" key="4">
    <source>
        <dbReference type="ARBA" id="ARBA00022801"/>
    </source>
</evidence>
<protein>
    <recommendedName>
        <fullName evidence="12">Ceramidase</fullName>
    </recommendedName>
</protein>
<dbReference type="InterPro" id="IPR008901">
    <property type="entry name" value="ACER"/>
</dbReference>
<evidence type="ECO:0000256" key="6">
    <source>
        <dbReference type="ARBA" id="ARBA00023136"/>
    </source>
</evidence>
<evidence type="ECO:0000256" key="5">
    <source>
        <dbReference type="ARBA" id="ARBA00022989"/>
    </source>
</evidence>
<feature type="transmembrane region" description="Helical" evidence="9">
    <location>
        <begin position="66"/>
        <end position="85"/>
    </location>
</feature>
<keyword evidence="8" id="KW-0862">Zinc</keyword>
<feature type="binding site" evidence="8">
    <location>
        <position position="84"/>
    </location>
    <ligand>
        <name>Zn(2+)</name>
        <dbReference type="ChEBI" id="CHEBI:29105"/>
        <note>catalytic</note>
    </ligand>
</feature>
<dbReference type="GO" id="GO:0046872">
    <property type="term" value="F:metal ion binding"/>
    <property type="evidence" value="ECO:0007669"/>
    <property type="project" value="UniProtKB-KW"/>
</dbReference>
<feature type="binding site" evidence="7">
    <location>
        <position position="36"/>
    </location>
    <ligand>
        <name>Ca(2+)</name>
        <dbReference type="ChEBI" id="CHEBI:29108"/>
    </ligand>
</feature>
<evidence type="ECO:0000313" key="11">
    <source>
        <dbReference type="Proteomes" id="UP001230188"/>
    </source>
</evidence>
<sequence>MDREEENNLWRTRYDLGKSSVDFCERNFSLTPWVAEPFNAASAAPLIGLGLVGYARCRRATKSRGFAVLFALLVLVGIGTVALHGTLTSAGQAADEVPMLVLTVGLLATIVDVERPRAKGLVTSTCLAAVGLIVWYFRFQHLYLVFLASYGTLVVAIIGLLARLAFVPRSDPARDRVRRQVIKPLFLYGLASYVCAGFVAWCTDMLLCETVSQLFLGGLVLHPLWHLGSGLGSWCAIYAVIAARDERRGQAATRLTWLAGLLPCVDHDELRHHPSDD</sequence>
<evidence type="ECO:0008006" key="12">
    <source>
        <dbReference type="Google" id="ProtNLM"/>
    </source>
</evidence>
<feature type="transmembrane region" description="Helical" evidence="9">
    <location>
        <begin position="219"/>
        <end position="241"/>
    </location>
</feature>
<dbReference type="PANTHER" id="PTHR46187">
    <property type="entry name" value="ALKALINE CERAMIDASE 3"/>
    <property type="match status" value="1"/>
</dbReference>
<comment type="similarity">
    <text evidence="2">Belongs to the alkaline ceramidase family.</text>
</comment>
<keyword evidence="6 9" id="KW-0472">Membrane</keyword>
<dbReference type="AlphaFoldDB" id="A0AAD7U7C3"/>
<evidence type="ECO:0000256" key="7">
    <source>
        <dbReference type="PIRSR" id="PIRSR608901-1"/>
    </source>
</evidence>
<comment type="caution">
    <text evidence="10">The sequence shown here is derived from an EMBL/GenBank/DDBJ whole genome shotgun (WGS) entry which is preliminary data.</text>
</comment>